<dbReference type="EC" id="2.7.7.6" evidence="1"/>
<dbReference type="Pfam" id="PF04998">
    <property type="entry name" value="RNA_pol_Rpb1_5"/>
    <property type="match status" value="2"/>
</dbReference>
<dbReference type="InterPro" id="IPR045867">
    <property type="entry name" value="DNA-dir_RpoC_beta_prime"/>
</dbReference>
<evidence type="ECO:0000259" key="8">
    <source>
        <dbReference type="Pfam" id="PF04983"/>
    </source>
</evidence>
<evidence type="ECO:0000256" key="5">
    <source>
        <dbReference type="ARBA" id="ARBA00022723"/>
    </source>
</evidence>
<dbReference type="InterPro" id="IPR007081">
    <property type="entry name" value="RNA_pol_Rpb1_5"/>
</dbReference>
<proteinExistence type="inferred from homology"/>
<keyword evidence="2" id="KW-0240">DNA-directed RNA polymerase</keyword>
<reference evidence="11" key="1">
    <citation type="journal article" date="2014" name="Mol. Phylogenet. Evol.">
        <title>Massive difference in synonymous substitution rates among mitochondrial, plastid, and nuclear genes of Phaeocystis algae.</title>
        <authorList>
            <person name="Smith D.R."/>
            <person name="Arrigo K.R."/>
            <person name="Alderkamp A.C."/>
            <person name="Allen A.E."/>
        </authorList>
    </citation>
    <scope>NUCLEOTIDE SEQUENCE</scope>
    <source>
        <strain evidence="11">CCMP1374</strain>
    </source>
</reference>
<sequence length="1275" mass="144032">MATNEEENVKILFTNGIINKRQLKNLMYCTFHNYGVVKSSIIADRVKNLTFHYATKSGISLSIEDLRVPQKKRSLIGLTNNEVEATEQNYEVGNITNIERFQKVIDIWNNASNFLKEEVVTYFRESDPFNSLYIMAFSGARGNISQVRQLVGMRGLMADPQGQIIDLPIKSNFREGLTVTEYIISSYGARKGLVDTALRTADSGYLTRRLVDVAQDIIVREEDCYTQDGLLKNELVNETSPNLSVKDRMVGRLLAQPLTQNNNNVVLPINTQLTSNLLDDLHELDIEQLKVRSPLTCNSIRSICRNCYGWHLAYSKLVDLGEAIGIIAAQSIGEPGTQLTMRTFHTGGVFSGDLTQQIRAPFQGTLSYKTAEAANLVRTLHGTRSFLIKENVTLYIKNLKGACSKIKLPEGATLLSNTGQKVYTNQIIAEIKKDANLVLEEDSKTVYTNISGEVFFQNIDIETILDKQGNSVQKNRNPGLIWVLHGKRYSLPRSSELVAKLGQINTSGSIIAKKQILNNYSGIVKFDEASTTNEIKILNFSLILQNANVLLNSNTIEGEKNILEFDNGKKFQIEVQHNNTIQHGETIATLANNSYKTETGGTVTYNLEKKFATKKRKGPGKLFSGTLYWIPEETYRVESSTLLEKLQTKDSTFIAKGKEIIPKTFTKSSGILQVDVAGKEISIKPGELFKVNPAAYNSIERINGFIEPGKQIINNIIAQKLIYIEFVEVNKIEYVLIRPVQKYKVAREKEFFLNQNFFPHAQEQNFKIKTVKKIFLKNWEHIKSSEPVELLNTFLTLDVRNNSSKLQSRFEILQKNKDIYQLQVSQYEILKIDDLITNYSTVHNIKIATRFLVNKNQYVTSSSTLAQLEIFFPIKGTLGAIKNNTANVNEILILQDKDIRPVPHFSKPSELKVKVGELVRTGTQLSTSTKSEYSGQVYSVDKTNVYIRLGRPYLISQGAILEVESGSLVQRLDKLATLIYEKLKTVDIVQGLPKVEEILEARKIKNPCILAPHEGYANVRNSKIEVTNDKGYITAINFTQRDKIRFSNGSYVKLIEPLTDGPISPHEKLETLFNYYYYFEKLAINEACRQSFRELQLFLVNEVQRTYLSQGVQIADKHIEIIVKQMTSKVRIEDSGDTILLPGELLNLYQVEIITKSSLAVNEQAPFYTPLLLGITKASLNSDSFISAASFQETTRVLTEAAIEGKKDWLHGLKENVIIGRLIPAGTGFKYYKDLELQTNKPNTVIQTQTANIKDTVLRSRFNQLLEKQKNMLDF</sequence>
<dbReference type="Pfam" id="PF05000">
    <property type="entry name" value="RNA_pol_Rpb1_4"/>
    <property type="match status" value="1"/>
</dbReference>
<dbReference type="InterPro" id="IPR042102">
    <property type="entry name" value="RNA_pol_Rpb1_3_sf"/>
</dbReference>
<dbReference type="GO" id="GO:0003677">
    <property type="term" value="F:DNA binding"/>
    <property type="evidence" value="ECO:0007669"/>
    <property type="project" value="InterPro"/>
</dbReference>
<name>G9FID0_9EUKA</name>
<evidence type="ECO:0000259" key="10">
    <source>
        <dbReference type="Pfam" id="PF05000"/>
    </source>
</evidence>
<dbReference type="Gene3D" id="1.10.150.390">
    <property type="match status" value="1"/>
</dbReference>
<dbReference type="GO" id="GO:0000428">
    <property type="term" value="C:DNA-directed RNA polymerase complex"/>
    <property type="evidence" value="ECO:0007669"/>
    <property type="project" value="UniProtKB-KW"/>
</dbReference>
<feature type="domain" description="RNA polymerase Rpb1" evidence="8">
    <location>
        <begin position="8"/>
        <end position="66"/>
    </location>
</feature>
<keyword evidence="6" id="KW-0862">Zinc</keyword>
<dbReference type="RefSeq" id="YP_005088721.2">
    <property type="nucleotide sequence ID" value="NC_016703.2"/>
</dbReference>
<evidence type="ECO:0000259" key="9">
    <source>
        <dbReference type="Pfam" id="PF04998"/>
    </source>
</evidence>
<gene>
    <name evidence="11" type="primary">rpoC2</name>
</gene>
<keyword evidence="11" id="KW-0934">Plastid</keyword>
<evidence type="ECO:0000256" key="6">
    <source>
        <dbReference type="ARBA" id="ARBA00022833"/>
    </source>
</evidence>
<dbReference type="InterPro" id="IPR007083">
    <property type="entry name" value="RNA_pol_Rpb1_4"/>
</dbReference>
<dbReference type="InterPro" id="IPR038120">
    <property type="entry name" value="Rpb1_funnel_sf"/>
</dbReference>
<dbReference type="EMBL" id="JN117275">
    <property type="protein sequence ID" value="AEK26825.2"/>
    <property type="molecule type" value="Genomic_DNA"/>
</dbReference>
<keyword evidence="5" id="KW-0479">Metal-binding</keyword>
<evidence type="ECO:0000256" key="7">
    <source>
        <dbReference type="ARBA" id="ARBA00023163"/>
    </source>
</evidence>
<dbReference type="FunFam" id="1.10.150.390:FF:000002">
    <property type="entry name" value="DNA-directed RNA polymerase subunit beta"/>
    <property type="match status" value="1"/>
</dbReference>
<dbReference type="PANTHER" id="PTHR19376:SF68">
    <property type="entry name" value="DNA-DIRECTED RNA POLYMERASE SUBUNIT BETA"/>
    <property type="match status" value="1"/>
</dbReference>
<dbReference type="Gene3D" id="1.10.274.100">
    <property type="entry name" value="RNA polymerase Rpb1, domain 3"/>
    <property type="match status" value="1"/>
</dbReference>
<evidence type="ECO:0000256" key="2">
    <source>
        <dbReference type="ARBA" id="ARBA00022478"/>
    </source>
</evidence>
<geneLocation type="plastid" evidence="11"/>
<organism evidence="11">
    <name type="scientific">Phaeocystis antarctica</name>
    <dbReference type="NCBI Taxonomy" id="33657"/>
    <lineage>
        <taxon>Eukaryota</taxon>
        <taxon>Haptista</taxon>
        <taxon>Haptophyta</taxon>
        <taxon>Prymnesiophyceae</taxon>
        <taxon>Phaeocystales</taxon>
        <taxon>Phaeocystaceae</taxon>
        <taxon>Phaeocystis</taxon>
    </lineage>
</organism>
<evidence type="ECO:0000256" key="4">
    <source>
        <dbReference type="ARBA" id="ARBA00022695"/>
    </source>
</evidence>
<feature type="domain" description="RNA polymerase Rpb1" evidence="9">
    <location>
        <begin position="176"/>
        <end position="482"/>
    </location>
</feature>
<keyword evidence="3" id="KW-0808">Transferase</keyword>
<keyword evidence="4" id="KW-0548">Nucleotidyltransferase</keyword>
<dbReference type="PANTHER" id="PTHR19376">
    <property type="entry name" value="DNA-DIRECTED RNA POLYMERASE"/>
    <property type="match status" value="1"/>
</dbReference>
<dbReference type="CDD" id="cd02655">
    <property type="entry name" value="RNAP_beta'_C"/>
    <property type="match status" value="1"/>
</dbReference>
<dbReference type="AlphaFoldDB" id="G9FID0"/>
<dbReference type="GeneID" id="11539963"/>
<evidence type="ECO:0000256" key="3">
    <source>
        <dbReference type="ARBA" id="ARBA00022679"/>
    </source>
</evidence>
<feature type="domain" description="RNA polymerase Rpb1" evidence="9">
    <location>
        <begin position="1092"/>
        <end position="1181"/>
    </location>
</feature>
<dbReference type="GO" id="GO:0006351">
    <property type="term" value="P:DNA-templated transcription"/>
    <property type="evidence" value="ECO:0007669"/>
    <property type="project" value="InterPro"/>
</dbReference>
<dbReference type="Pfam" id="PF04983">
    <property type="entry name" value="RNA_pol_Rpb1_3"/>
    <property type="match status" value="1"/>
</dbReference>
<dbReference type="InterPro" id="IPR012756">
    <property type="entry name" value="DNA-dir_RpoC2_beta_pp"/>
</dbReference>
<dbReference type="HAMAP" id="MF_01324">
    <property type="entry name" value="RNApol_bact_RpoC2"/>
    <property type="match status" value="1"/>
</dbReference>
<feature type="domain" description="RNA polymerase Rpb1" evidence="10">
    <location>
        <begin position="95"/>
        <end position="174"/>
    </location>
</feature>
<accession>G9FID0</accession>
<evidence type="ECO:0000256" key="1">
    <source>
        <dbReference type="ARBA" id="ARBA00012418"/>
    </source>
</evidence>
<dbReference type="Gene3D" id="1.10.132.30">
    <property type="match status" value="1"/>
</dbReference>
<dbReference type="SUPFAM" id="SSF64484">
    <property type="entry name" value="beta and beta-prime subunits of DNA dependent RNA-polymerase"/>
    <property type="match status" value="1"/>
</dbReference>
<keyword evidence="7" id="KW-0804">Transcription</keyword>
<dbReference type="Gene3D" id="2.40.50.100">
    <property type="match status" value="1"/>
</dbReference>
<protein>
    <recommendedName>
        <fullName evidence="1">DNA-directed RNA polymerase</fullName>
        <ecNumber evidence="1">2.7.7.6</ecNumber>
    </recommendedName>
</protein>
<evidence type="ECO:0000313" key="11">
    <source>
        <dbReference type="EMBL" id="AEK26825.2"/>
    </source>
</evidence>
<dbReference type="GO" id="GO:0046872">
    <property type="term" value="F:metal ion binding"/>
    <property type="evidence" value="ECO:0007669"/>
    <property type="project" value="UniProtKB-KW"/>
</dbReference>
<dbReference type="NCBIfam" id="TIGR02388">
    <property type="entry name" value="rpoC2_cyan"/>
    <property type="match status" value="1"/>
</dbReference>
<dbReference type="GO" id="GO:0003899">
    <property type="term" value="F:DNA-directed RNA polymerase activity"/>
    <property type="evidence" value="ECO:0007669"/>
    <property type="project" value="UniProtKB-EC"/>
</dbReference>
<dbReference type="InterPro" id="IPR007066">
    <property type="entry name" value="RNA_pol_Rpb1_3"/>
</dbReference>
<dbReference type="Gene3D" id="1.10.1790.20">
    <property type="match status" value="1"/>
</dbReference>